<evidence type="ECO:0000256" key="10">
    <source>
        <dbReference type="SAM" id="SignalP"/>
    </source>
</evidence>
<dbReference type="InterPro" id="IPR003192">
    <property type="entry name" value="Porin_LamB"/>
</dbReference>
<evidence type="ECO:0000256" key="7">
    <source>
        <dbReference type="ARBA" id="ARBA00023114"/>
    </source>
</evidence>
<evidence type="ECO:0000256" key="4">
    <source>
        <dbReference type="ARBA" id="ARBA00022452"/>
    </source>
</evidence>
<evidence type="ECO:0000313" key="12">
    <source>
        <dbReference type="Proteomes" id="UP000002675"/>
    </source>
</evidence>
<accession>Q7MG27</accession>
<keyword evidence="9" id="KW-0998">Cell outer membrane</keyword>
<feature type="signal peptide" evidence="10">
    <location>
        <begin position="1"/>
        <end position="32"/>
    </location>
</feature>
<keyword evidence="10" id="KW-0732">Signal</keyword>
<dbReference type="EMBL" id="BA000038">
    <property type="protein sequence ID" value="BAC96168.1"/>
    <property type="molecule type" value="Genomic_DNA"/>
</dbReference>
<dbReference type="GO" id="GO:0009279">
    <property type="term" value="C:cell outer membrane"/>
    <property type="evidence" value="ECO:0007669"/>
    <property type="project" value="UniProtKB-SubCell"/>
</dbReference>
<dbReference type="STRING" id="672.VV93_v1c31420"/>
<keyword evidence="5" id="KW-0812">Transmembrane</keyword>
<keyword evidence="8" id="KW-0472">Membrane</keyword>
<dbReference type="eggNOG" id="COG4580">
    <property type="taxonomic scope" value="Bacteria"/>
</dbReference>
<keyword evidence="3" id="KW-0813">Transport</keyword>
<comment type="subcellular location">
    <subcellularLocation>
        <location evidence="1">Cell outer membrane</location>
        <topology evidence="1">Multi-pass membrane protein</topology>
    </subcellularLocation>
</comment>
<keyword evidence="6" id="KW-0406">Ion transport</keyword>
<dbReference type="GO" id="GO:0015774">
    <property type="term" value="P:polysaccharide transport"/>
    <property type="evidence" value="ECO:0007669"/>
    <property type="project" value="TreeGrafter"/>
</dbReference>
<comment type="similarity">
    <text evidence="2">Belongs to the porin LamB (TC 1.B.3) family.</text>
</comment>
<gene>
    <name evidence="11" type="ordered locus">VVA0142</name>
</gene>
<evidence type="ECO:0000256" key="9">
    <source>
        <dbReference type="ARBA" id="ARBA00023237"/>
    </source>
</evidence>
<dbReference type="GO" id="GO:0006811">
    <property type="term" value="P:monoatomic ion transport"/>
    <property type="evidence" value="ECO:0007669"/>
    <property type="project" value="UniProtKB-KW"/>
</dbReference>
<dbReference type="GO" id="GO:0015288">
    <property type="term" value="F:porin activity"/>
    <property type="evidence" value="ECO:0007669"/>
    <property type="project" value="UniProtKB-KW"/>
</dbReference>
<dbReference type="InterPro" id="IPR050286">
    <property type="entry name" value="G_neg_Bact_CarbUptk_Porin"/>
</dbReference>
<protein>
    <submittedName>
        <fullName evidence="11">Maltoporin</fullName>
    </submittedName>
</protein>
<dbReference type="HOGENOM" id="CLU_032473_3_0_6"/>
<keyword evidence="4" id="KW-1134">Transmembrane beta strand</keyword>
<sequence>MMEHGVNMKLSKLTLACLVATAGLSAAPVVHAEKSDGFEFHGYFRAGALYSKNDDFKRSKFPASKERLGRLGIESDNHFELALQKNFENDDGQKIRIKTRVGADNAQSAGNNQLGTNADAANSSIGMVETFVEFDGVTETGTLWGGTRFYGKDNYIFMTDFFYTDMSGTGVGIEGVQLGDYKWDFAYVASDNAEDSFWATNSNNPMHAVHVGVDFDGVELHAMGKYLPDNFVDGTEYASNGVEMTAIVHSDKVFGLSDKGFTKYIAQAGKGLGSGQLLGGTLTTYNAWKPGNGALEGPSKMKKVESGDVSARALVWGGYFFENGVSIFHSIQGQYNDLDNGGKDSWASAMIRPSFPVAQNFFIATEAGFQYNKWEDANGVGDDATNYKLTVAPTIIVPTGFGPAPEIRFLATYLDGSMRDKADILVGIQADMWW</sequence>
<dbReference type="Pfam" id="PF02264">
    <property type="entry name" value="LamB"/>
    <property type="match status" value="1"/>
</dbReference>
<dbReference type="PANTHER" id="PTHR38762:SF1">
    <property type="entry name" value="CRYPTIC OUTER MEMBRANE PORIN BGLH-RELATED"/>
    <property type="match status" value="1"/>
</dbReference>
<evidence type="ECO:0000256" key="2">
    <source>
        <dbReference type="ARBA" id="ARBA00007055"/>
    </source>
</evidence>
<organism evidence="11 12">
    <name type="scientific">Vibrio vulnificus (strain YJ016)</name>
    <dbReference type="NCBI Taxonomy" id="196600"/>
    <lineage>
        <taxon>Bacteria</taxon>
        <taxon>Pseudomonadati</taxon>
        <taxon>Pseudomonadota</taxon>
        <taxon>Gammaproteobacteria</taxon>
        <taxon>Vibrionales</taxon>
        <taxon>Vibrionaceae</taxon>
        <taxon>Vibrio</taxon>
    </lineage>
</organism>
<dbReference type="AlphaFoldDB" id="Q7MG27"/>
<dbReference type="SUPFAM" id="SSF56935">
    <property type="entry name" value="Porins"/>
    <property type="match status" value="1"/>
</dbReference>
<dbReference type="PANTHER" id="PTHR38762">
    <property type="entry name" value="CRYPTIC OUTER MEMBRANE PORIN BGLH-RELATED"/>
    <property type="match status" value="1"/>
</dbReference>
<dbReference type="Proteomes" id="UP000002675">
    <property type="component" value="Chromosome II"/>
</dbReference>
<evidence type="ECO:0000313" key="11">
    <source>
        <dbReference type="EMBL" id="BAC96168.1"/>
    </source>
</evidence>
<evidence type="ECO:0000256" key="5">
    <source>
        <dbReference type="ARBA" id="ARBA00022692"/>
    </source>
</evidence>
<name>Q7MG27_VIBVY</name>
<dbReference type="Gene3D" id="2.40.170.10">
    <property type="entry name" value="Porin, LamB type"/>
    <property type="match status" value="1"/>
</dbReference>
<reference evidence="11 12" key="1">
    <citation type="journal article" date="2003" name="Genome Res.">
        <title>Comparative genome analysis of Vibrio vulnificus, a marine pathogen.</title>
        <authorList>
            <person name="Chen C.Y."/>
            <person name="Wu K.M."/>
            <person name="Chang Y.C."/>
            <person name="Chang C.H."/>
            <person name="Tsai H.C."/>
            <person name="Liao T.L."/>
            <person name="Liu Y.M."/>
            <person name="Chen H.J."/>
            <person name="Shen A.B."/>
            <person name="Li J.C."/>
            <person name="Su T.L."/>
            <person name="Shao C.P."/>
            <person name="Lee C.T."/>
            <person name="Hor L.I."/>
            <person name="Tsai S.F."/>
        </authorList>
    </citation>
    <scope>NUCLEOTIDE SEQUENCE [LARGE SCALE GENOMIC DNA]</scope>
    <source>
        <strain evidence="11 12">YJ016</strain>
    </source>
</reference>
<dbReference type="GO" id="GO:0015144">
    <property type="term" value="F:carbohydrate transmembrane transporter activity"/>
    <property type="evidence" value="ECO:0007669"/>
    <property type="project" value="TreeGrafter"/>
</dbReference>
<evidence type="ECO:0000256" key="6">
    <source>
        <dbReference type="ARBA" id="ARBA00023065"/>
    </source>
</evidence>
<proteinExistence type="inferred from homology"/>
<evidence type="ECO:0000256" key="8">
    <source>
        <dbReference type="ARBA" id="ARBA00023136"/>
    </source>
</evidence>
<dbReference type="CDD" id="cd01346">
    <property type="entry name" value="Maltoporin-like"/>
    <property type="match status" value="1"/>
</dbReference>
<keyword evidence="7" id="KW-0626">Porin</keyword>
<dbReference type="GO" id="GO:0046930">
    <property type="term" value="C:pore complex"/>
    <property type="evidence" value="ECO:0007669"/>
    <property type="project" value="UniProtKB-KW"/>
</dbReference>
<dbReference type="InterPro" id="IPR036998">
    <property type="entry name" value="Porin_LamB_sf"/>
</dbReference>
<evidence type="ECO:0000256" key="3">
    <source>
        <dbReference type="ARBA" id="ARBA00022448"/>
    </source>
</evidence>
<feature type="chain" id="PRO_5004288456" evidence="10">
    <location>
        <begin position="33"/>
        <end position="434"/>
    </location>
</feature>
<evidence type="ECO:0000256" key="1">
    <source>
        <dbReference type="ARBA" id="ARBA00004571"/>
    </source>
</evidence>
<dbReference type="KEGG" id="vvy:VVA0142"/>